<sequence>MGLDLSSTNYWCYLAEIPGVRDTFAYKLALYFKYPVDAACPEMMKEKWSASTLGPYIIGLVLLCYFPLILCRWSDTLVKTEEKIPAKCQYEDLENFERRQWVYLDSHAPISLTNLLCGLCGLSWTHPVAISRLRRALFVLLSPVLIVLQLLLYSTYQGDITLDLIDHGIPMAFLGMLGGVEKSKKIFVPLLEGPHSLLFMYYITGFIFLLIPRSLEDVIKQGSLDSKYAGLSPLSLSTERIEEISMVPVNQYDGYKRLSMLLLARLYLIMMPRFWIDAVLIIWRRIKRQHDYVVKHFPEPLLFILSCVMVPLHILFGSLEMCFSLIYYSIPIIWFLLVVINGFVSRATAFVHAKSPMAMPPSGRFILRVAMYTIVEPLLLYFVYGFFAIYLSSFSIVGEIIVFLFYALVLFPSSSFGYMFFGGALLYYIWKLLEGIGDVYYELPSDMVEICTNLDLDHYMPKLYISTVMIEVSPGVTVTALRVNNRTITLTEVQANNIHAPANARIRNYVHYKKHIPGISRRLFKYVVRKYKPVHITIFHAIFRIGLIVLLVIGTMRIAMNPNGMSTEISEVMHVIFIVAIGALPKILEITLSQTDKAVHKDIHLRLIETIIHEYNQSEMESFDHVEN</sequence>
<feature type="transmembrane region" description="Helical" evidence="1">
    <location>
        <begin position="572"/>
        <end position="592"/>
    </location>
</feature>
<keyword evidence="1" id="KW-1133">Transmembrane helix</keyword>
<feature type="transmembrane region" description="Helical" evidence="1">
    <location>
        <begin position="301"/>
        <end position="319"/>
    </location>
</feature>
<gene>
    <name evidence="2" type="ORF">CHS0354_022689</name>
</gene>
<protein>
    <submittedName>
        <fullName evidence="2">Uncharacterized protein</fullName>
    </submittedName>
</protein>
<feature type="transmembrane region" description="Helical" evidence="1">
    <location>
        <begin position="136"/>
        <end position="154"/>
    </location>
</feature>
<reference evidence="2" key="3">
    <citation type="submission" date="2023-05" db="EMBL/GenBank/DDBJ databases">
        <authorList>
            <person name="Smith C.H."/>
        </authorList>
    </citation>
    <scope>NUCLEOTIDE SEQUENCE</scope>
    <source>
        <strain evidence="2">CHS0354</strain>
        <tissue evidence="2">Mantle</tissue>
    </source>
</reference>
<dbReference type="AlphaFoldDB" id="A0AAE0S741"/>
<feature type="transmembrane region" description="Helical" evidence="1">
    <location>
        <begin position="365"/>
        <end position="391"/>
    </location>
</feature>
<evidence type="ECO:0000313" key="3">
    <source>
        <dbReference type="Proteomes" id="UP001195483"/>
    </source>
</evidence>
<evidence type="ECO:0000313" key="2">
    <source>
        <dbReference type="EMBL" id="KAK3586556.1"/>
    </source>
</evidence>
<dbReference type="Proteomes" id="UP001195483">
    <property type="component" value="Unassembled WGS sequence"/>
</dbReference>
<accession>A0AAE0S741</accession>
<reference evidence="2" key="1">
    <citation type="journal article" date="2021" name="Genome Biol. Evol.">
        <title>A High-Quality Reference Genome for a Parasitic Bivalve with Doubly Uniparental Inheritance (Bivalvia: Unionida).</title>
        <authorList>
            <person name="Smith C.H."/>
        </authorList>
    </citation>
    <scope>NUCLEOTIDE SEQUENCE</scope>
    <source>
        <strain evidence="2">CHS0354</strain>
    </source>
</reference>
<keyword evidence="3" id="KW-1185">Reference proteome</keyword>
<reference evidence="2" key="2">
    <citation type="journal article" date="2021" name="Genome Biol. Evol.">
        <title>Developing a high-quality reference genome for a parasitic bivalve with doubly uniparental inheritance (Bivalvia: Unionida).</title>
        <authorList>
            <person name="Smith C.H."/>
        </authorList>
    </citation>
    <scope>NUCLEOTIDE SEQUENCE</scope>
    <source>
        <strain evidence="2">CHS0354</strain>
        <tissue evidence="2">Mantle</tissue>
    </source>
</reference>
<name>A0AAE0S741_9BIVA</name>
<proteinExistence type="predicted"/>
<comment type="caution">
    <text evidence="2">The sequence shown here is derived from an EMBL/GenBank/DDBJ whole genome shotgun (WGS) entry which is preliminary data.</text>
</comment>
<feature type="transmembrane region" description="Helical" evidence="1">
    <location>
        <begin position="325"/>
        <end position="344"/>
    </location>
</feature>
<keyword evidence="1" id="KW-0812">Transmembrane</keyword>
<feature type="transmembrane region" description="Helical" evidence="1">
    <location>
        <begin position="53"/>
        <end position="73"/>
    </location>
</feature>
<feature type="transmembrane region" description="Helical" evidence="1">
    <location>
        <begin position="258"/>
        <end position="280"/>
    </location>
</feature>
<organism evidence="2 3">
    <name type="scientific">Potamilus streckersoni</name>
    <dbReference type="NCBI Taxonomy" id="2493646"/>
    <lineage>
        <taxon>Eukaryota</taxon>
        <taxon>Metazoa</taxon>
        <taxon>Spiralia</taxon>
        <taxon>Lophotrochozoa</taxon>
        <taxon>Mollusca</taxon>
        <taxon>Bivalvia</taxon>
        <taxon>Autobranchia</taxon>
        <taxon>Heteroconchia</taxon>
        <taxon>Palaeoheterodonta</taxon>
        <taxon>Unionida</taxon>
        <taxon>Unionoidea</taxon>
        <taxon>Unionidae</taxon>
        <taxon>Ambleminae</taxon>
        <taxon>Lampsilini</taxon>
        <taxon>Potamilus</taxon>
    </lineage>
</organism>
<evidence type="ECO:0000256" key="1">
    <source>
        <dbReference type="SAM" id="Phobius"/>
    </source>
</evidence>
<keyword evidence="1" id="KW-0472">Membrane</keyword>
<feature type="transmembrane region" description="Helical" evidence="1">
    <location>
        <begin position="403"/>
        <end position="430"/>
    </location>
</feature>
<dbReference type="EMBL" id="JAEAOA010001380">
    <property type="protein sequence ID" value="KAK3586556.1"/>
    <property type="molecule type" value="Genomic_DNA"/>
</dbReference>
<feature type="transmembrane region" description="Helical" evidence="1">
    <location>
        <begin position="198"/>
        <end position="215"/>
    </location>
</feature>
<feature type="transmembrane region" description="Helical" evidence="1">
    <location>
        <begin position="538"/>
        <end position="560"/>
    </location>
</feature>